<comment type="catalytic activity">
    <reaction evidence="11">
        <text>L-seryl-[protein] + ATP = O-phospho-L-seryl-[protein] + ADP + H(+)</text>
        <dbReference type="Rhea" id="RHEA:17989"/>
        <dbReference type="Rhea" id="RHEA-COMP:9863"/>
        <dbReference type="Rhea" id="RHEA-COMP:11604"/>
        <dbReference type="ChEBI" id="CHEBI:15378"/>
        <dbReference type="ChEBI" id="CHEBI:29999"/>
        <dbReference type="ChEBI" id="CHEBI:30616"/>
        <dbReference type="ChEBI" id="CHEBI:83421"/>
        <dbReference type="ChEBI" id="CHEBI:456216"/>
        <dbReference type="EC" id="2.7.11.1"/>
    </reaction>
</comment>
<keyword evidence="8" id="KW-0072">Autophagy</keyword>
<evidence type="ECO:0000256" key="11">
    <source>
        <dbReference type="ARBA" id="ARBA00048679"/>
    </source>
</evidence>
<dbReference type="SUPFAM" id="SSF56112">
    <property type="entry name" value="Protein kinase-like (PK-like)"/>
    <property type="match status" value="1"/>
</dbReference>
<feature type="non-terminal residue" evidence="15">
    <location>
        <position position="260"/>
    </location>
</feature>
<dbReference type="PROSITE" id="PS00108">
    <property type="entry name" value="PROTEIN_KINASE_ST"/>
    <property type="match status" value="1"/>
</dbReference>
<feature type="binding site" evidence="12">
    <location>
        <position position="48"/>
    </location>
    <ligand>
        <name>ATP</name>
        <dbReference type="ChEBI" id="CHEBI:30616"/>
    </ligand>
</feature>
<dbReference type="InterPro" id="IPR017441">
    <property type="entry name" value="Protein_kinase_ATP_BS"/>
</dbReference>
<dbReference type="GO" id="GO:0042594">
    <property type="term" value="P:response to starvation"/>
    <property type="evidence" value="ECO:0007669"/>
    <property type="project" value="TreeGrafter"/>
</dbReference>
<organism evidence="15 16">
    <name type="scientific">Paraphaeosphaeria sporulosa</name>
    <dbReference type="NCBI Taxonomy" id="1460663"/>
    <lineage>
        <taxon>Eukaryota</taxon>
        <taxon>Fungi</taxon>
        <taxon>Dikarya</taxon>
        <taxon>Ascomycota</taxon>
        <taxon>Pezizomycotina</taxon>
        <taxon>Dothideomycetes</taxon>
        <taxon>Pleosporomycetidae</taxon>
        <taxon>Pleosporales</taxon>
        <taxon>Massarineae</taxon>
        <taxon>Didymosphaeriaceae</taxon>
        <taxon>Paraphaeosphaeria</taxon>
    </lineage>
</organism>
<dbReference type="InterPro" id="IPR045269">
    <property type="entry name" value="Atg1-like"/>
</dbReference>
<accession>A0A177CM74</accession>
<dbReference type="GO" id="GO:0000422">
    <property type="term" value="P:autophagy of mitochondrion"/>
    <property type="evidence" value="ECO:0007669"/>
    <property type="project" value="TreeGrafter"/>
</dbReference>
<dbReference type="RefSeq" id="XP_018038325.1">
    <property type="nucleotide sequence ID" value="XM_018173584.1"/>
</dbReference>
<comment type="similarity">
    <text evidence="13">Belongs to the protein kinase superfamily.</text>
</comment>
<proteinExistence type="inferred from homology"/>
<dbReference type="EC" id="2.7.11.1" evidence="2"/>
<keyword evidence="3 13" id="KW-0723">Serine/threonine-protein kinase</keyword>
<name>A0A177CM74_9PLEO</name>
<dbReference type="GeneID" id="28757070"/>
<dbReference type="PROSITE" id="PS00107">
    <property type="entry name" value="PROTEIN_KINASE_ATP"/>
    <property type="match status" value="1"/>
</dbReference>
<evidence type="ECO:0000256" key="13">
    <source>
        <dbReference type="RuleBase" id="RU000304"/>
    </source>
</evidence>
<keyword evidence="5 12" id="KW-0547">Nucleotide-binding</keyword>
<evidence type="ECO:0000256" key="4">
    <source>
        <dbReference type="ARBA" id="ARBA00022679"/>
    </source>
</evidence>
<dbReference type="Gene3D" id="1.10.510.10">
    <property type="entry name" value="Transferase(Phosphotransferase) domain 1"/>
    <property type="match status" value="1"/>
</dbReference>
<evidence type="ECO:0000256" key="7">
    <source>
        <dbReference type="ARBA" id="ARBA00022840"/>
    </source>
</evidence>
<evidence type="ECO:0000256" key="9">
    <source>
        <dbReference type="ARBA" id="ARBA00030237"/>
    </source>
</evidence>
<evidence type="ECO:0000259" key="14">
    <source>
        <dbReference type="PROSITE" id="PS50011"/>
    </source>
</evidence>
<dbReference type="GO" id="GO:0000045">
    <property type="term" value="P:autophagosome assembly"/>
    <property type="evidence" value="ECO:0007669"/>
    <property type="project" value="TreeGrafter"/>
</dbReference>
<protein>
    <recommendedName>
        <fullName evidence="2">non-specific serine/threonine protein kinase</fullName>
        <ecNumber evidence="2">2.7.11.1</ecNumber>
    </recommendedName>
    <alternativeName>
        <fullName evidence="9">Autophagy-related protein 1</fullName>
    </alternativeName>
</protein>
<sequence length="260" mass="29354">ISIGKGAHLEIQDKEVLPYKLVRNLGHGASASVELVLDQNTKKVYARKVFKNVYGRTLKDVKQHFRNEIRIMRRLSSGHHVVNLYATYLAGRELALILDPAADGGDLAEFMQGYDDLQQELSDSRKHSGTVHSNGSDLHQIVQLERRRIEMLTTLKRAFGCLASGLEFIHKQTIRHKDIKPQNILIHQGNVLYTDFGFSLDHSTRGRSTTTGRPNAFTRRYCAPEVADHDRRNSTSDIFSLGCVYAEITATLYPGLIPER</sequence>
<dbReference type="GO" id="GO:0034045">
    <property type="term" value="C:phagophore assembly site membrane"/>
    <property type="evidence" value="ECO:0007669"/>
    <property type="project" value="UniProtKB-SubCell"/>
</dbReference>
<dbReference type="GO" id="GO:0005776">
    <property type="term" value="C:autophagosome"/>
    <property type="evidence" value="ECO:0007669"/>
    <property type="project" value="TreeGrafter"/>
</dbReference>
<keyword evidence="7 12" id="KW-0067">ATP-binding</keyword>
<dbReference type="EMBL" id="KV441550">
    <property type="protein sequence ID" value="OAG07960.1"/>
    <property type="molecule type" value="Genomic_DNA"/>
</dbReference>
<dbReference type="InterPro" id="IPR011009">
    <property type="entry name" value="Kinase-like_dom_sf"/>
</dbReference>
<evidence type="ECO:0000256" key="2">
    <source>
        <dbReference type="ARBA" id="ARBA00012513"/>
    </source>
</evidence>
<comment type="subcellular location">
    <subcellularLocation>
        <location evidence="1">Preautophagosomal structure membrane</location>
        <topology evidence="1">Peripheral membrane protein</topology>
    </subcellularLocation>
</comment>
<dbReference type="SMART" id="SM00220">
    <property type="entry name" value="S_TKc"/>
    <property type="match status" value="1"/>
</dbReference>
<dbReference type="CDD" id="cd00180">
    <property type="entry name" value="PKc"/>
    <property type="match status" value="1"/>
</dbReference>
<evidence type="ECO:0000313" key="15">
    <source>
        <dbReference type="EMBL" id="OAG07960.1"/>
    </source>
</evidence>
<dbReference type="Gene3D" id="3.30.200.20">
    <property type="entry name" value="Phosphorylase Kinase, domain 1"/>
    <property type="match status" value="1"/>
</dbReference>
<dbReference type="GO" id="GO:0034727">
    <property type="term" value="P:piecemeal microautophagy of the nucleus"/>
    <property type="evidence" value="ECO:0007669"/>
    <property type="project" value="TreeGrafter"/>
</dbReference>
<keyword evidence="4" id="KW-0808">Transferase</keyword>
<dbReference type="PANTHER" id="PTHR24348">
    <property type="entry name" value="SERINE/THREONINE-PROTEIN KINASE UNC-51-RELATED"/>
    <property type="match status" value="1"/>
</dbReference>
<dbReference type="STRING" id="1460663.A0A177CM74"/>
<keyword evidence="6 15" id="KW-0418">Kinase</keyword>
<dbReference type="GO" id="GO:0061709">
    <property type="term" value="P:reticulophagy"/>
    <property type="evidence" value="ECO:0007669"/>
    <property type="project" value="TreeGrafter"/>
</dbReference>
<evidence type="ECO:0000256" key="12">
    <source>
        <dbReference type="PROSITE-ProRule" id="PRU10141"/>
    </source>
</evidence>
<dbReference type="PANTHER" id="PTHR24348:SF22">
    <property type="entry name" value="NON-SPECIFIC SERINE_THREONINE PROTEIN KINASE"/>
    <property type="match status" value="1"/>
</dbReference>
<dbReference type="OrthoDB" id="4062651at2759"/>
<evidence type="ECO:0000256" key="8">
    <source>
        <dbReference type="ARBA" id="ARBA00023006"/>
    </source>
</evidence>
<feature type="non-terminal residue" evidence="15">
    <location>
        <position position="1"/>
    </location>
</feature>
<dbReference type="InterPro" id="IPR008271">
    <property type="entry name" value="Ser/Thr_kinase_AS"/>
</dbReference>
<dbReference type="GO" id="GO:0004674">
    <property type="term" value="F:protein serine/threonine kinase activity"/>
    <property type="evidence" value="ECO:0007669"/>
    <property type="project" value="UniProtKB-KW"/>
</dbReference>
<dbReference type="InParanoid" id="A0A177CM74"/>
<dbReference type="GO" id="GO:0005829">
    <property type="term" value="C:cytosol"/>
    <property type="evidence" value="ECO:0007669"/>
    <property type="project" value="TreeGrafter"/>
</dbReference>
<dbReference type="Pfam" id="PF00069">
    <property type="entry name" value="Pkinase"/>
    <property type="match status" value="1"/>
</dbReference>
<evidence type="ECO:0000256" key="6">
    <source>
        <dbReference type="ARBA" id="ARBA00022777"/>
    </source>
</evidence>
<comment type="catalytic activity">
    <reaction evidence="10">
        <text>L-threonyl-[protein] + ATP = O-phospho-L-threonyl-[protein] + ADP + H(+)</text>
        <dbReference type="Rhea" id="RHEA:46608"/>
        <dbReference type="Rhea" id="RHEA-COMP:11060"/>
        <dbReference type="Rhea" id="RHEA-COMP:11605"/>
        <dbReference type="ChEBI" id="CHEBI:15378"/>
        <dbReference type="ChEBI" id="CHEBI:30013"/>
        <dbReference type="ChEBI" id="CHEBI:30616"/>
        <dbReference type="ChEBI" id="CHEBI:61977"/>
        <dbReference type="ChEBI" id="CHEBI:456216"/>
        <dbReference type="EC" id="2.7.11.1"/>
    </reaction>
</comment>
<dbReference type="PROSITE" id="PS50011">
    <property type="entry name" value="PROTEIN_KINASE_DOM"/>
    <property type="match status" value="1"/>
</dbReference>
<dbReference type="GO" id="GO:0010506">
    <property type="term" value="P:regulation of autophagy"/>
    <property type="evidence" value="ECO:0007669"/>
    <property type="project" value="InterPro"/>
</dbReference>
<reference evidence="15 16" key="1">
    <citation type="submission" date="2016-05" db="EMBL/GenBank/DDBJ databases">
        <title>Comparative analysis of secretome profiles of manganese(II)-oxidizing ascomycete fungi.</title>
        <authorList>
            <consortium name="DOE Joint Genome Institute"/>
            <person name="Zeiner C.A."/>
            <person name="Purvine S.O."/>
            <person name="Zink E.M."/>
            <person name="Wu S."/>
            <person name="Pasa-Tolic L."/>
            <person name="Chaput D.L."/>
            <person name="Haridas S."/>
            <person name="Grigoriev I.V."/>
            <person name="Santelli C.M."/>
            <person name="Hansel C.M."/>
        </authorList>
    </citation>
    <scope>NUCLEOTIDE SEQUENCE [LARGE SCALE GENOMIC DNA]</scope>
    <source>
        <strain evidence="15 16">AP3s5-JAC2a</strain>
    </source>
</reference>
<gene>
    <name evidence="15" type="ORF">CC84DRAFT_1061089</name>
</gene>
<dbReference type="AlphaFoldDB" id="A0A177CM74"/>
<feature type="domain" description="Protein kinase" evidence="14">
    <location>
        <begin position="19"/>
        <end position="260"/>
    </location>
</feature>
<evidence type="ECO:0000313" key="16">
    <source>
        <dbReference type="Proteomes" id="UP000077069"/>
    </source>
</evidence>
<evidence type="ECO:0000256" key="10">
    <source>
        <dbReference type="ARBA" id="ARBA00047899"/>
    </source>
</evidence>
<dbReference type="Proteomes" id="UP000077069">
    <property type="component" value="Unassembled WGS sequence"/>
</dbReference>
<dbReference type="GO" id="GO:0005524">
    <property type="term" value="F:ATP binding"/>
    <property type="evidence" value="ECO:0007669"/>
    <property type="project" value="UniProtKB-UniRule"/>
</dbReference>
<dbReference type="InterPro" id="IPR000719">
    <property type="entry name" value="Prot_kinase_dom"/>
</dbReference>
<evidence type="ECO:0000256" key="5">
    <source>
        <dbReference type="ARBA" id="ARBA00022741"/>
    </source>
</evidence>
<evidence type="ECO:0000256" key="1">
    <source>
        <dbReference type="ARBA" id="ARBA00004623"/>
    </source>
</evidence>
<evidence type="ECO:0000256" key="3">
    <source>
        <dbReference type="ARBA" id="ARBA00022527"/>
    </source>
</evidence>
<keyword evidence="16" id="KW-1185">Reference proteome</keyword>